<evidence type="ECO:0000313" key="3">
    <source>
        <dbReference type="Proteomes" id="UP001066276"/>
    </source>
</evidence>
<feature type="compositionally biased region" description="Low complexity" evidence="1">
    <location>
        <begin position="1"/>
        <end position="16"/>
    </location>
</feature>
<feature type="compositionally biased region" description="Polar residues" evidence="1">
    <location>
        <begin position="34"/>
        <end position="51"/>
    </location>
</feature>
<keyword evidence="3" id="KW-1185">Reference proteome</keyword>
<evidence type="ECO:0000313" key="2">
    <source>
        <dbReference type="EMBL" id="KAJ1200427.1"/>
    </source>
</evidence>
<feature type="compositionally biased region" description="Basic and acidic residues" evidence="1">
    <location>
        <begin position="100"/>
        <end position="113"/>
    </location>
</feature>
<feature type="compositionally biased region" description="Basic and acidic residues" evidence="1">
    <location>
        <begin position="17"/>
        <end position="29"/>
    </location>
</feature>
<feature type="region of interest" description="Disordered" evidence="1">
    <location>
        <begin position="1"/>
        <end position="113"/>
    </location>
</feature>
<accession>A0AAV7VI52</accession>
<feature type="compositionally biased region" description="Polar residues" evidence="1">
    <location>
        <begin position="80"/>
        <end position="92"/>
    </location>
</feature>
<dbReference type="EMBL" id="JANPWB010000003">
    <property type="protein sequence ID" value="KAJ1200427.1"/>
    <property type="molecule type" value="Genomic_DNA"/>
</dbReference>
<evidence type="ECO:0008006" key="4">
    <source>
        <dbReference type="Google" id="ProtNLM"/>
    </source>
</evidence>
<gene>
    <name evidence="2" type="ORF">NDU88_004251</name>
</gene>
<proteinExistence type="predicted"/>
<organism evidence="2 3">
    <name type="scientific">Pleurodeles waltl</name>
    <name type="common">Iberian ribbed newt</name>
    <dbReference type="NCBI Taxonomy" id="8319"/>
    <lineage>
        <taxon>Eukaryota</taxon>
        <taxon>Metazoa</taxon>
        <taxon>Chordata</taxon>
        <taxon>Craniata</taxon>
        <taxon>Vertebrata</taxon>
        <taxon>Euteleostomi</taxon>
        <taxon>Amphibia</taxon>
        <taxon>Batrachia</taxon>
        <taxon>Caudata</taxon>
        <taxon>Salamandroidea</taxon>
        <taxon>Salamandridae</taxon>
        <taxon>Pleurodelinae</taxon>
        <taxon>Pleurodeles</taxon>
    </lineage>
</organism>
<protein>
    <recommendedName>
        <fullName evidence="4">Attachment glycoprotein</fullName>
    </recommendedName>
</protein>
<feature type="non-terminal residue" evidence="2">
    <location>
        <position position="1"/>
    </location>
</feature>
<name>A0AAV7VI52_PLEWA</name>
<evidence type="ECO:0000256" key="1">
    <source>
        <dbReference type="SAM" id="MobiDB-lite"/>
    </source>
</evidence>
<dbReference type="AlphaFoldDB" id="A0AAV7VI52"/>
<feature type="compositionally biased region" description="Low complexity" evidence="1">
    <location>
        <begin position="59"/>
        <end position="79"/>
    </location>
</feature>
<reference evidence="2" key="1">
    <citation type="journal article" date="2022" name="bioRxiv">
        <title>Sequencing and chromosome-scale assembly of the giantPleurodeles waltlgenome.</title>
        <authorList>
            <person name="Brown T."/>
            <person name="Elewa A."/>
            <person name="Iarovenko S."/>
            <person name="Subramanian E."/>
            <person name="Araus A.J."/>
            <person name="Petzold A."/>
            <person name="Susuki M."/>
            <person name="Suzuki K.-i.T."/>
            <person name="Hayashi T."/>
            <person name="Toyoda A."/>
            <person name="Oliveira C."/>
            <person name="Osipova E."/>
            <person name="Leigh N.D."/>
            <person name="Simon A."/>
            <person name="Yun M.H."/>
        </authorList>
    </citation>
    <scope>NUCLEOTIDE SEQUENCE</scope>
    <source>
        <strain evidence="2">20211129_DDA</strain>
        <tissue evidence="2">Liver</tissue>
    </source>
</reference>
<sequence length="113" mass="12621">KATSEPSPPNTTNSSETPERKLYKTESPHKHTTARNSSASSMSLPNPTVKQRTSHPHRTSVTDSTPTSTTKSRPSTTVSARTTYAQNPSIKSQHQKTNNHHLEPPHHRRYIEN</sequence>
<comment type="caution">
    <text evidence="2">The sequence shown here is derived from an EMBL/GenBank/DDBJ whole genome shotgun (WGS) entry which is preliminary data.</text>
</comment>
<dbReference type="Proteomes" id="UP001066276">
    <property type="component" value="Chromosome 2_1"/>
</dbReference>
<feature type="non-terminal residue" evidence="2">
    <location>
        <position position="113"/>
    </location>
</feature>